<evidence type="ECO:0000313" key="6">
    <source>
        <dbReference type="Proteomes" id="UP000002588"/>
    </source>
</evidence>
<gene>
    <name evidence="5" type="ordered locus">azo2227</name>
</gene>
<dbReference type="CDD" id="cd01949">
    <property type="entry name" value="GGDEF"/>
    <property type="match status" value="1"/>
</dbReference>
<feature type="domain" description="EAL" evidence="3">
    <location>
        <begin position="634"/>
        <end position="888"/>
    </location>
</feature>
<dbReference type="NCBIfam" id="TIGR00229">
    <property type="entry name" value="sensory_box"/>
    <property type="match status" value="2"/>
</dbReference>
<dbReference type="InterPro" id="IPR035965">
    <property type="entry name" value="PAS-like_dom_sf"/>
</dbReference>
<evidence type="ECO:0000313" key="5">
    <source>
        <dbReference type="EMBL" id="CAL94844.1"/>
    </source>
</evidence>
<dbReference type="PROSITE" id="PS50112">
    <property type="entry name" value="PAS"/>
    <property type="match status" value="1"/>
</dbReference>
<dbReference type="Pfam" id="PF13426">
    <property type="entry name" value="PAS_9"/>
    <property type="match status" value="1"/>
</dbReference>
<dbReference type="NCBIfam" id="TIGR00254">
    <property type="entry name" value="GGDEF"/>
    <property type="match status" value="1"/>
</dbReference>
<dbReference type="PANTHER" id="PTHR44757">
    <property type="entry name" value="DIGUANYLATE CYCLASE DGCP"/>
    <property type="match status" value="1"/>
</dbReference>
<evidence type="ECO:0000256" key="1">
    <source>
        <dbReference type="SAM" id="Phobius"/>
    </source>
</evidence>
<dbReference type="eggNOG" id="COG5001">
    <property type="taxonomic scope" value="Bacteria"/>
</dbReference>
<dbReference type="PROSITE" id="PS50887">
    <property type="entry name" value="GGDEF"/>
    <property type="match status" value="1"/>
</dbReference>
<accession>A1K7N9</accession>
<dbReference type="InterPro" id="IPR000014">
    <property type="entry name" value="PAS"/>
</dbReference>
<dbReference type="EMBL" id="AM406670">
    <property type="protein sequence ID" value="CAL94844.1"/>
    <property type="molecule type" value="Genomic_DNA"/>
</dbReference>
<dbReference type="Gene3D" id="3.30.450.20">
    <property type="entry name" value="PAS domain"/>
    <property type="match status" value="2"/>
</dbReference>
<dbReference type="PANTHER" id="PTHR44757:SF2">
    <property type="entry name" value="BIOFILM ARCHITECTURE MAINTENANCE PROTEIN MBAA"/>
    <property type="match status" value="1"/>
</dbReference>
<evidence type="ECO:0000259" key="2">
    <source>
        <dbReference type="PROSITE" id="PS50112"/>
    </source>
</evidence>
<dbReference type="Gene3D" id="3.30.70.270">
    <property type="match status" value="1"/>
</dbReference>
<keyword evidence="1" id="KW-1133">Transmembrane helix</keyword>
<dbReference type="InterPro" id="IPR043128">
    <property type="entry name" value="Rev_trsase/Diguanyl_cyclase"/>
</dbReference>
<dbReference type="SMART" id="SM00052">
    <property type="entry name" value="EAL"/>
    <property type="match status" value="1"/>
</dbReference>
<organism evidence="5 6">
    <name type="scientific">Azoarcus sp. (strain BH72)</name>
    <dbReference type="NCBI Taxonomy" id="418699"/>
    <lineage>
        <taxon>Bacteria</taxon>
        <taxon>Pseudomonadati</taxon>
        <taxon>Pseudomonadota</taxon>
        <taxon>Betaproteobacteria</taxon>
        <taxon>Rhodocyclales</taxon>
        <taxon>Zoogloeaceae</taxon>
        <taxon>Azoarcus</taxon>
    </lineage>
</organism>
<keyword evidence="1" id="KW-0812">Transmembrane</keyword>
<dbReference type="InterPro" id="IPR029787">
    <property type="entry name" value="Nucleotide_cyclase"/>
</dbReference>
<evidence type="ECO:0000259" key="4">
    <source>
        <dbReference type="PROSITE" id="PS50887"/>
    </source>
</evidence>
<dbReference type="HOGENOM" id="CLU_000445_70_20_4"/>
<sequence length="889" mass="99330">MKDALPRSPFQVSSMLTLVAITLVAIAVLLLVAWSSARWDTLLRDSAVPLDRLSQSRSFALQAELFTERLLAGDPGSSPSLVQANLQRASHAARAIVNDTTRLGRLEIAGPVSPELRLAVGEYLQVLDDMGRHIRARLVDPAQTSALDLRVMHASLRAAGVRVESVLLADMNGRYAFQRDLDRLIGLLLTAMMLVVIGLRYRASVRQRHALLRLVDSEARLRAFAYAMPDTAFILDREGRYIEVFGMGRSLTPYGHERMVGATVFDYFPRPQAENFVGVVRDALTRGEVVRYEYSLRLAGGTRWFEARVAPVDSMQRVVWVSRDVTERRRAEERIRLHAVALEGTRDGVMVTDLHGRIQSVNRAFTSITGYSEEEAIGKTPGLLKSGRHDPSFYRGIWSALLSGGYWQGEIWNRRRNGEVAPHWMSISAVGEQGHPYEHYVAVFTDISQLRQFEERVSHLANYDLLTDLPNRLRMSDCLETAIAAARRSHTQVGVMLVDLDRFKNVNDALGHALGDELLAGVAERLRKHLRHGDTLGRYGGDEFLLVLEQLRDAGEAAAVARTMNSALDQPFLMRGGQELYIKASIGISLYPEDGDTAAELIKDADAAMYEAKRLGRNTFRYYQEDLTRTANERLALESRLRRALDESMFEMYYQPLVALNSGEVLGAEALVRLRPDGGPRIGPADFIPVLEESGMIAELGRWVQREVCRQGRAWLDAGYDFQLLTLNLSAEEVRRGGVVDNLREVLAETGFPAEKLEVEITESGLMQRGSEALDFLYELKGLGVRLSIDDFGTGYSSLSYLKLFPVNKLKIDRGFITDIPEDQNDVQLTTTIIALARNLGLDVLAEGVETEAQRTFLAEKGCDAYQGYLCSPPVEAAVFQERFLHGRR</sequence>
<dbReference type="Proteomes" id="UP000002588">
    <property type="component" value="Chromosome"/>
</dbReference>
<dbReference type="KEGG" id="azo:azo2227"/>
<dbReference type="Pfam" id="PF00990">
    <property type="entry name" value="GGDEF"/>
    <property type="match status" value="1"/>
</dbReference>
<dbReference type="InterPro" id="IPR052155">
    <property type="entry name" value="Biofilm_reg_signaling"/>
</dbReference>
<dbReference type="SUPFAM" id="SSF55785">
    <property type="entry name" value="PYP-like sensor domain (PAS domain)"/>
    <property type="match status" value="2"/>
</dbReference>
<protein>
    <submittedName>
        <fullName evidence="5">GGDEF/EAL/PAS-domain containing protein</fullName>
    </submittedName>
</protein>
<dbReference type="RefSeq" id="WP_011765958.1">
    <property type="nucleotide sequence ID" value="NC_008702.1"/>
</dbReference>
<dbReference type="AlphaFoldDB" id="A1K7N9"/>
<dbReference type="GO" id="GO:0003824">
    <property type="term" value="F:catalytic activity"/>
    <property type="evidence" value="ECO:0007669"/>
    <property type="project" value="UniProtKB-ARBA"/>
</dbReference>
<proteinExistence type="predicted"/>
<dbReference type="SMART" id="SM00086">
    <property type="entry name" value="PAC"/>
    <property type="match status" value="2"/>
</dbReference>
<dbReference type="CDD" id="cd00130">
    <property type="entry name" value="PAS"/>
    <property type="match status" value="2"/>
</dbReference>
<keyword evidence="6" id="KW-1185">Reference proteome</keyword>
<dbReference type="SMART" id="SM00267">
    <property type="entry name" value="GGDEF"/>
    <property type="match status" value="1"/>
</dbReference>
<feature type="domain" description="GGDEF" evidence="4">
    <location>
        <begin position="491"/>
        <end position="625"/>
    </location>
</feature>
<dbReference type="InterPro" id="IPR001633">
    <property type="entry name" value="EAL_dom"/>
</dbReference>
<dbReference type="PROSITE" id="PS50883">
    <property type="entry name" value="EAL"/>
    <property type="match status" value="1"/>
</dbReference>
<dbReference type="FunFam" id="3.30.70.270:FF:000001">
    <property type="entry name" value="Diguanylate cyclase domain protein"/>
    <property type="match status" value="1"/>
</dbReference>
<feature type="domain" description="PAS" evidence="2">
    <location>
        <begin position="341"/>
        <end position="380"/>
    </location>
</feature>
<dbReference type="InterPro" id="IPR013656">
    <property type="entry name" value="PAS_4"/>
</dbReference>
<dbReference type="SUPFAM" id="SSF141868">
    <property type="entry name" value="EAL domain-like"/>
    <property type="match status" value="1"/>
</dbReference>
<dbReference type="SUPFAM" id="SSF55073">
    <property type="entry name" value="Nucleotide cyclase"/>
    <property type="match status" value="1"/>
</dbReference>
<dbReference type="Gene3D" id="3.20.20.450">
    <property type="entry name" value="EAL domain"/>
    <property type="match status" value="1"/>
</dbReference>
<feature type="transmembrane region" description="Helical" evidence="1">
    <location>
        <begin position="184"/>
        <end position="203"/>
    </location>
</feature>
<dbReference type="Pfam" id="PF08448">
    <property type="entry name" value="PAS_4"/>
    <property type="match status" value="1"/>
</dbReference>
<dbReference type="SMART" id="SM00091">
    <property type="entry name" value="PAS"/>
    <property type="match status" value="2"/>
</dbReference>
<dbReference type="CDD" id="cd01948">
    <property type="entry name" value="EAL"/>
    <property type="match status" value="1"/>
</dbReference>
<dbReference type="InterPro" id="IPR035919">
    <property type="entry name" value="EAL_sf"/>
</dbReference>
<feature type="transmembrane region" description="Helical" evidence="1">
    <location>
        <begin position="12"/>
        <end position="34"/>
    </location>
</feature>
<dbReference type="Pfam" id="PF00563">
    <property type="entry name" value="EAL"/>
    <property type="match status" value="1"/>
</dbReference>
<dbReference type="InterPro" id="IPR000160">
    <property type="entry name" value="GGDEF_dom"/>
</dbReference>
<dbReference type="STRING" id="62928.azo2227"/>
<evidence type="ECO:0000259" key="3">
    <source>
        <dbReference type="PROSITE" id="PS50883"/>
    </source>
</evidence>
<dbReference type="InterPro" id="IPR001610">
    <property type="entry name" value="PAC"/>
</dbReference>
<reference evidence="5 6" key="1">
    <citation type="journal article" date="2006" name="Nat. Biotechnol.">
        <title>Complete genome of the mutualistic, N2-fixing grass endophyte Azoarcus sp. strain BH72.</title>
        <authorList>
            <person name="Krause A."/>
            <person name="Ramakumar A."/>
            <person name="Bartels D."/>
            <person name="Battistoni F."/>
            <person name="Bekel T."/>
            <person name="Boch J."/>
            <person name="Boehm M."/>
            <person name="Friedrich F."/>
            <person name="Hurek T."/>
            <person name="Krause L."/>
            <person name="Linke B."/>
            <person name="McHardy A.C."/>
            <person name="Sarkar A."/>
            <person name="Schneiker S."/>
            <person name="Syed A.A."/>
            <person name="Thauer R."/>
            <person name="Vorhoelter F.-J."/>
            <person name="Weidner S."/>
            <person name="Puehler A."/>
            <person name="Reinhold-Hurek B."/>
            <person name="Kaiser O."/>
            <person name="Goesmann A."/>
        </authorList>
    </citation>
    <scope>NUCLEOTIDE SEQUENCE [LARGE SCALE GENOMIC DNA]</scope>
    <source>
        <strain evidence="5 6">BH72</strain>
    </source>
</reference>
<keyword evidence="1" id="KW-0472">Membrane</keyword>
<name>A1K7N9_AZOSB</name>